<proteinExistence type="predicted"/>
<dbReference type="CDD" id="cd00130">
    <property type="entry name" value="PAS"/>
    <property type="match status" value="2"/>
</dbReference>
<reference evidence="5 6" key="1">
    <citation type="journal article" date="2019" name="Int. J. Syst. Evol. Microbiol.">
        <title>The Global Catalogue of Microorganisms (GCM) 10K type strain sequencing project: providing services to taxonomists for standard genome sequencing and annotation.</title>
        <authorList>
            <consortium name="The Broad Institute Genomics Platform"/>
            <consortium name="The Broad Institute Genome Sequencing Center for Infectious Disease"/>
            <person name="Wu L."/>
            <person name="Ma J."/>
        </authorList>
    </citation>
    <scope>NUCLEOTIDE SEQUENCE [LARGE SCALE GENOMIC DNA]</scope>
    <source>
        <strain evidence="5 6">XZYJT29</strain>
    </source>
</reference>
<organism evidence="5 6">
    <name type="scientific">Halosimplex aquaticum</name>
    <dbReference type="NCBI Taxonomy" id="3026162"/>
    <lineage>
        <taxon>Archaea</taxon>
        <taxon>Methanobacteriati</taxon>
        <taxon>Methanobacteriota</taxon>
        <taxon>Stenosarchaea group</taxon>
        <taxon>Halobacteria</taxon>
        <taxon>Halobacteriales</taxon>
        <taxon>Haloarculaceae</taxon>
        <taxon>Halosimplex</taxon>
    </lineage>
</organism>
<dbReference type="PROSITE" id="PS50112">
    <property type="entry name" value="PAS"/>
    <property type="match status" value="2"/>
</dbReference>
<dbReference type="Pfam" id="PF04967">
    <property type="entry name" value="HTH_10"/>
    <property type="match status" value="1"/>
</dbReference>
<dbReference type="Gene3D" id="3.30.450.40">
    <property type="match status" value="1"/>
</dbReference>
<dbReference type="InterPro" id="IPR031803">
    <property type="entry name" value="BAT_GAF/HTH-assoc"/>
</dbReference>
<dbReference type="SMART" id="SM00065">
    <property type="entry name" value="GAF"/>
    <property type="match status" value="1"/>
</dbReference>
<dbReference type="NCBIfam" id="TIGR00229">
    <property type="entry name" value="sensory_box"/>
    <property type="match status" value="2"/>
</dbReference>
<dbReference type="InterPro" id="IPR001610">
    <property type="entry name" value="PAC"/>
</dbReference>
<dbReference type="SMART" id="SM00086">
    <property type="entry name" value="PAC"/>
    <property type="match status" value="2"/>
</dbReference>
<comment type="caution">
    <text evidence="5">The sequence shown here is derived from an EMBL/GenBank/DDBJ whole genome shotgun (WGS) entry which is preliminary data.</text>
</comment>
<dbReference type="Pfam" id="PF15915">
    <property type="entry name" value="BAT"/>
    <property type="match status" value="1"/>
</dbReference>
<evidence type="ECO:0000256" key="1">
    <source>
        <dbReference type="ARBA" id="ARBA00023015"/>
    </source>
</evidence>
<evidence type="ECO:0000256" key="2">
    <source>
        <dbReference type="ARBA" id="ARBA00023163"/>
    </source>
</evidence>
<keyword evidence="6" id="KW-1185">Reference proteome</keyword>
<dbReference type="RefSeq" id="WP_274321734.1">
    <property type="nucleotide sequence ID" value="NZ_CP118158.1"/>
</dbReference>
<keyword evidence="2" id="KW-0804">Transcription</keyword>
<dbReference type="InterPro" id="IPR035965">
    <property type="entry name" value="PAS-like_dom_sf"/>
</dbReference>
<feature type="domain" description="PAS" evidence="3">
    <location>
        <begin position="155"/>
        <end position="201"/>
    </location>
</feature>
<protein>
    <submittedName>
        <fullName evidence="5">Bacterio-opsin activator domain-containing protein</fullName>
    </submittedName>
</protein>
<dbReference type="AlphaFoldDB" id="A0ABD5Y428"/>
<feature type="domain" description="PAC" evidence="4">
    <location>
        <begin position="235"/>
        <end position="286"/>
    </location>
</feature>
<dbReference type="InterPro" id="IPR003018">
    <property type="entry name" value="GAF"/>
</dbReference>
<dbReference type="PANTHER" id="PTHR34236:SF1">
    <property type="entry name" value="DIMETHYL SULFOXIDE REDUCTASE TRANSCRIPTIONAL ACTIVATOR"/>
    <property type="match status" value="1"/>
</dbReference>
<dbReference type="SUPFAM" id="SSF55781">
    <property type="entry name" value="GAF domain-like"/>
    <property type="match status" value="1"/>
</dbReference>
<dbReference type="Pfam" id="PF13185">
    <property type="entry name" value="GAF_2"/>
    <property type="match status" value="1"/>
</dbReference>
<name>A0ABD5Y428_9EURY</name>
<dbReference type="SUPFAM" id="SSF55785">
    <property type="entry name" value="PYP-like sensor domain (PAS domain)"/>
    <property type="match status" value="2"/>
</dbReference>
<gene>
    <name evidence="5" type="ORF">ACFQMA_12490</name>
</gene>
<dbReference type="EMBL" id="JBHTAS010000001">
    <property type="protein sequence ID" value="MFC7140638.1"/>
    <property type="molecule type" value="Genomic_DNA"/>
</dbReference>
<evidence type="ECO:0000313" key="5">
    <source>
        <dbReference type="EMBL" id="MFC7140638.1"/>
    </source>
</evidence>
<dbReference type="InterPro" id="IPR007050">
    <property type="entry name" value="HTH_bacterioopsin"/>
</dbReference>
<evidence type="ECO:0000259" key="3">
    <source>
        <dbReference type="PROSITE" id="PS50112"/>
    </source>
</evidence>
<dbReference type="Proteomes" id="UP001596432">
    <property type="component" value="Unassembled WGS sequence"/>
</dbReference>
<keyword evidence="1" id="KW-0805">Transcription regulation</keyword>
<evidence type="ECO:0000313" key="6">
    <source>
        <dbReference type="Proteomes" id="UP001596432"/>
    </source>
</evidence>
<dbReference type="GeneID" id="78820938"/>
<dbReference type="InterPro" id="IPR000014">
    <property type="entry name" value="PAS"/>
</dbReference>
<dbReference type="InterPro" id="IPR000700">
    <property type="entry name" value="PAS-assoc_C"/>
</dbReference>
<dbReference type="InterPro" id="IPR029016">
    <property type="entry name" value="GAF-like_dom_sf"/>
</dbReference>
<sequence length="692" mass="74594">MSGTGEEGERARSSGGCAYDPSVIAHDGTFFRTLVDSASDAIVTVDETGGIVFANPAVESTFGYDPEALVGRSVTAFVPQEQRARIRGAFEALQSNPDRGAEWGSVETVGRHRDGRLIPVELSLRAHEHDGTPLLTAIVRDVSDRHAERIERRREQDLIEQLLRTVPTGLLVLSTDGVIERMNDRAGEILGADPSQVVGESRETDAWRLLDADGEPVPPEERVFQRARDTGRPVTEVEQQIVRSDGERIWVQVSGAPLAGGEGGDRVVIAVDDITRQKERERRLREQNEQLERLDRINAVIREIDQALVRATTRGEIDEAVCDALAVADPYTAAWIGDVTARSDEVEPRATGGDIDEYLEAITVTRSEEPYGNGPAGRAIRSRSVQVTHDVTTDGAFDGVRETATAHGIRSAASVPLVYDETVYGVLTVYAAEVGVFDETEQDVLAELGATIGHAINAVATRQALVAERVTELTLAIDDDSDFFSALSAAEDCEIAFEGATVQSDGAFRYYLTVAGADPDDAVAFAHGHASVASARVVSVGPDGDSLLEVSLEGTTAFGVVARHGGSVRSVHAVGGECEFVVELPLSADVRTVVDALQARFDGVVVRAQQDRTRAEDGPLPSRATLGTDLTDRQRTALETAYYAGFFEWPRESTGEDVAETLGVSAPTFHKHLRVAERKLLDALFDGETTVD</sequence>
<evidence type="ECO:0000259" key="4">
    <source>
        <dbReference type="PROSITE" id="PS50113"/>
    </source>
</evidence>
<dbReference type="Gene3D" id="3.30.450.20">
    <property type="entry name" value="PAS domain"/>
    <property type="match status" value="2"/>
</dbReference>
<dbReference type="PROSITE" id="PS50113">
    <property type="entry name" value="PAC"/>
    <property type="match status" value="1"/>
</dbReference>
<feature type="domain" description="PAS" evidence="3">
    <location>
        <begin position="27"/>
        <end position="97"/>
    </location>
</feature>
<accession>A0ABD5Y428</accession>
<dbReference type="PANTHER" id="PTHR34236">
    <property type="entry name" value="DIMETHYL SULFOXIDE REDUCTASE TRANSCRIPTIONAL ACTIVATOR"/>
    <property type="match status" value="1"/>
</dbReference>
<dbReference type="SMART" id="SM00091">
    <property type="entry name" value="PAS"/>
    <property type="match status" value="2"/>
</dbReference>
<dbReference type="Pfam" id="PF13426">
    <property type="entry name" value="PAS_9"/>
    <property type="match status" value="2"/>
</dbReference>